<organism evidence="3 4">
    <name type="scientific">Mytilus edulis</name>
    <name type="common">Blue mussel</name>
    <dbReference type="NCBI Taxonomy" id="6550"/>
    <lineage>
        <taxon>Eukaryota</taxon>
        <taxon>Metazoa</taxon>
        <taxon>Spiralia</taxon>
        <taxon>Lophotrochozoa</taxon>
        <taxon>Mollusca</taxon>
        <taxon>Bivalvia</taxon>
        <taxon>Autobranchia</taxon>
        <taxon>Pteriomorphia</taxon>
        <taxon>Mytilida</taxon>
        <taxon>Mytiloidea</taxon>
        <taxon>Mytilidae</taxon>
        <taxon>Mytilinae</taxon>
        <taxon>Mytilus</taxon>
    </lineage>
</organism>
<dbReference type="PANTHER" id="PTHR35558">
    <property type="entry name" value="SGNH_HYDRO DOMAIN-CONTAINING PROTEIN"/>
    <property type="match status" value="1"/>
</dbReference>
<dbReference type="EMBL" id="CAJPWZ010000288">
    <property type="protein sequence ID" value="CAG2189329.1"/>
    <property type="molecule type" value="Genomic_DNA"/>
</dbReference>
<dbReference type="SUPFAM" id="SSF56672">
    <property type="entry name" value="DNA/RNA polymerases"/>
    <property type="match status" value="1"/>
</dbReference>
<dbReference type="GO" id="GO:0003677">
    <property type="term" value="F:DNA binding"/>
    <property type="evidence" value="ECO:0007669"/>
    <property type="project" value="InterPro"/>
</dbReference>
<dbReference type="InterPro" id="IPR011010">
    <property type="entry name" value="DNA_brk_join_enz"/>
</dbReference>
<evidence type="ECO:0000313" key="4">
    <source>
        <dbReference type="Proteomes" id="UP000683360"/>
    </source>
</evidence>
<feature type="region of interest" description="Disordered" evidence="2">
    <location>
        <begin position="1"/>
        <end position="78"/>
    </location>
</feature>
<dbReference type="PANTHER" id="PTHR35558:SF1">
    <property type="entry name" value="ENDONUCLEASE_EXONUCLEASE_PHOSPHATASE DOMAIN-CONTAINING PROTEIN"/>
    <property type="match status" value="1"/>
</dbReference>
<evidence type="ECO:0000256" key="1">
    <source>
        <dbReference type="ARBA" id="ARBA00023172"/>
    </source>
</evidence>
<accession>A0A8S3PZ31</accession>
<dbReference type="GO" id="GO:0006310">
    <property type="term" value="P:DNA recombination"/>
    <property type="evidence" value="ECO:0007669"/>
    <property type="project" value="UniProtKB-KW"/>
</dbReference>
<evidence type="ECO:0000256" key="2">
    <source>
        <dbReference type="SAM" id="MobiDB-lite"/>
    </source>
</evidence>
<feature type="compositionally biased region" description="Basic and acidic residues" evidence="2">
    <location>
        <begin position="30"/>
        <end position="43"/>
    </location>
</feature>
<dbReference type="OrthoDB" id="6187655at2759"/>
<dbReference type="AlphaFoldDB" id="A0A8S3PZ31"/>
<dbReference type="Proteomes" id="UP000683360">
    <property type="component" value="Unassembled WGS sequence"/>
</dbReference>
<gene>
    <name evidence="3" type="ORF">MEDL_4705</name>
</gene>
<dbReference type="InterPro" id="IPR043502">
    <property type="entry name" value="DNA/RNA_pol_sf"/>
</dbReference>
<dbReference type="SUPFAM" id="SSF56349">
    <property type="entry name" value="DNA breaking-rejoining enzymes"/>
    <property type="match status" value="1"/>
</dbReference>
<protein>
    <submittedName>
        <fullName evidence="3">Uncharacterized protein</fullName>
    </submittedName>
</protein>
<sequence>MPNKRNAVGSPSRAMGKKRRTTSRTGGKKVQPEEIAQKKDGAGRRRPAKKTKEVGHVVAEVPEETTDISSGNESEEDARAFPSLRHEIANNSIDFTPSQESSVHDTVGEHVSFKIKEKIWEGKFIELHSLLRTQKEMEEVDEGDLKLKRGKICIEKRSSGVYLSINEWTSAFMIFMSVYIEKYSTRAQELLKYMRDIRLAATRSENWATYDEQFRLKIEKNPNLSWGNIHGEYWLLHITSPTVHNSVSVQSQGYRTDTQNRGNYNSNAATLPNNRTHQKSQVTSGSVNMSCKYYNNGNDCPYFPRYDFLFVESSQTSKVGNTLKLFQEVCNKIGIPLASDKTTLPTTLLMFLGIEFDTQNLIMRLPNEKLVKLSQKIRDTLDSSKITLKDMQSLLGLLNFACKVVAPGRTFCRRLINSTIGVRKSYFKIRVNKQMKADLEVWLDFLKQYNGVTVITDNGLSGGTISSYISGVSYHHKIQGIQDTTKFFIIGKALEGIKRIQGGKRNDIRAPITVQLLSDMISCLDKVCKNKYEAALFSAVFSVAFFGLLRVGEITTSKSKSVINGSNLTISDILVRRKVLELRVRWSKTDQKGKSVTLLIP</sequence>
<dbReference type="Gene3D" id="1.10.443.10">
    <property type="entry name" value="Intergrase catalytic core"/>
    <property type="match status" value="1"/>
</dbReference>
<name>A0A8S3PZ31_MYTED</name>
<comment type="caution">
    <text evidence="3">The sequence shown here is derived from an EMBL/GenBank/DDBJ whole genome shotgun (WGS) entry which is preliminary data.</text>
</comment>
<keyword evidence="1" id="KW-0233">DNA recombination</keyword>
<dbReference type="InterPro" id="IPR013762">
    <property type="entry name" value="Integrase-like_cat_sf"/>
</dbReference>
<dbReference type="GO" id="GO:0015074">
    <property type="term" value="P:DNA integration"/>
    <property type="evidence" value="ECO:0007669"/>
    <property type="project" value="InterPro"/>
</dbReference>
<proteinExistence type="predicted"/>
<evidence type="ECO:0000313" key="3">
    <source>
        <dbReference type="EMBL" id="CAG2189329.1"/>
    </source>
</evidence>
<reference evidence="3" key="1">
    <citation type="submission" date="2021-03" db="EMBL/GenBank/DDBJ databases">
        <authorList>
            <person name="Bekaert M."/>
        </authorList>
    </citation>
    <scope>NUCLEOTIDE SEQUENCE</scope>
</reference>
<keyword evidence="4" id="KW-1185">Reference proteome</keyword>